<reference evidence="2" key="1">
    <citation type="journal article" date="2020" name="Microbiol. Resour. Announc.">
        <title>Complete Genome Sequence of Novel Psychrotolerant Legionella Strain TUM19329, Isolated from Antarctic Lake Sediment.</title>
        <authorList>
            <person name="Shimada S."/>
            <person name="Nakai R."/>
            <person name="Aoki K."/>
            <person name="Shimoeda N."/>
            <person name="Ohno G."/>
            <person name="Miyazaki Y."/>
            <person name="Kudoh S."/>
            <person name="Imura S."/>
            <person name="Watanabe K."/>
            <person name="Ishii Y."/>
            <person name="Tateda K."/>
        </authorList>
    </citation>
    <scope>NUCLEOTIDE SEQUENCE [LARGE SCALE GENOMIC DNA]</scope>
    <source>
        <strain evidence="2">TUM19329</strain>
    </source>
</reference>
<accession>A0A6F8T442</accession>
<dbReference type="KEGG" id="lant:TUM19329_12880"/>
<evidence type="ECO:0000313" key="2">
    <source>
        <dbReference type="EMBL" id="BCA94927.1"/>
    </source>
</evidence>
<organism evidence="2 3">
    <name type="scientific">Legionella antarctica</name>
    <dbReference type="NCBI Taxonomy" id="2708020"/>
    <lineage>
        <taxon>Bacteria</taxon>
        <taxon>Pseudomonadati</taxon>
        <taxon>Pseudomonadota</taxon>
        <taxon>Gammaproteobacteria</taxon>
        <taxon>Legionellales</taxon>
        <taxon>Legionellaceae</taxon>
        <taxon>Legionella</taxon>
    </lineage>
</organism>
<dbReference type="InterPro" id="IPR006342">
    <property type="entry name" value="FkbM_mtfrase"/>
</dbReference>
<keyword evidence="3" id="KW-1185">Reference proteome</keyword>
<keyword evidence="2" id="KW-0489">Methyltransferase</keyword>
<dbReference type="GO" id="GO:0032259">
    <property type="term" value="P:methylation"/>
    <property type="evidence" value="ECO:0007669"/>
    <property type="project" value="UniProtKB-KW"/>
</dbReference>
<protein>
    <submittedName>
        <fullName evidence="2">Methyltransferase FkbM</fullName>
    </submittedName>
</protein>
<evidence type="ECO:0000313" key="3">
    <source>
        <dbReference type="Proteomes" id="UP000502894"/>
    </source>
</evidence>
<dbReference type="NCBIfam" id="TIGR01444">
    <property type="entry name" value="fkbM_fam"/>
    <property type="match status" value="1"/>
</dbReference>
<feature type="domain" description="Methyltransferase FkbM" evidence="1">
    <location>
        <begin position="56"/>
        <end position="214"/>
    </location>
</feature>
<gene>
    <name evidence="2" type="ORF">TUM19329_12880</name>
</gene>
<sequence>MQINKQLVATYLFPMVNRMLSPLRLKLQPKSSPNRSFSEFISHLKRINFHVQTVIDVGIAFGTPAFYKSLPEAKFYLIEPVPQCKPLLEKLEHTIGATCFNVAAGSKDGEIKFFVHPDISGSSSLRQWEGEVFDGESVTVPLKKLDSLIPKSINRPSLLKIDTQGNELDVLAGAKELLEVVDVVIIETSFHEFRKGAPEIHEIISTMADLGYRCYEILEGHYRAIDNALAQVDIAFVKQDSTLRSSKCFFSEQQLSKYIAKSR</sequence>
<proteinExistence type="predicted"/>
<dbReference type="Proteomes" id="UP000502894">
    <property type="component" value="Chromosome"/>
</dbReference>
<dbReference type="GO" id="GO:0008171">
    <property type="term" value="F:O-methyltransferase activity"/>
    <property type="evidence" value="ECO:0007669"/>
    <property type="project" value="TreeGrafter"/>
</dbReference>
<evidence type="ECO:0000259" key="1">
    <source>
        <dbReference type="Pfam" id="PF05050"/>
    </source>
</evidence>
<dbReference type="PANTHER" id="PTHR36973:SF4">
    <property type="entry name" value="NODULATION PROTEIN"/>
    <property type="match status" value="1"/>
</dbReference>
<dbReference type="InterPro" id="IPR053188">
    <property type="entry name" value="FkbM_Methyltransferase"/>
</dbReference>
<dbReference type="InterPro" id="IPR029063">
    <property type="entry name" value="SAM-dependent_MTases_sf"/>
</dbReference>
<dbReference type="Pfam" id="PF05050">
    <property type="entry name" value="Methyltransf_21"/>
    <property type="match status" value="1"/>
</dbReference>
<keyword evidence="2" id="KW-0808">Transferase</keyword>
<dbReference type="SUPFAM" id="SSF53335">
    <property type="entry name" value="S-adenosyl-L-methionine-dependent methyltransferases"/>
    <property type="match status" value="1"/>
</dbReference>
<dbReference type="EMBL" id="AP022839">
    <property type="protein sequence ID" value="BCA94927.1"/>
    <property type="molecule type" value="Genomic_DNA"/>
</dbReference>
<dbReference type="Gene3D" id="3.40.50.150">
    <property type="entry name" value="Vaccinia Virus protein VP39"/>
    <property type="match status" value="1"/>
</dbReference>
<dbReference type="PANTHER" id="PTHR36973">
    <property type="entry name" value="SLL1456 PROTEIN-RELATED"/>
    <property type="match status" value="1"/>
</dbReference>
<dbReference type="AlphaFoldDB" id="A0A6F8T442"/>
<dbReference type="RefSeq" id="WP_173236660.1">
    <property type="nucleotide sequence ID" value="NZ_AP022839.1"/>
</dbReference>
<name>A0A6F8T442_9GAMM</name>